<evidence type="ECO:0000256" key="3">
    <source>
        <dbReference type="SAM" id="MobiDB-lite"/>
    </source>
</evidence>
<protein>
    <recommendedName>
        <fullName evidence="4">SH3 domain-containing protein</fullName>
    </recommendedName>
</protein>
<feature type="region of interest" description="Disordered" evidence="3">
    <location>
        <begin position="921"/>
        <end position="946"/>
    </location>
</feature>
<dbReference type="SUPFAM" id="SSF48371">
    <property type="entry name" value="ARM repeat"/>
    <property type="match status" value="1"/>
</dbReference>
<comment type="caution">
    <text evidence="5">The sequence shown here is derived from an EMBL/GenBank/DDBJ whole genome shotgun (WGS) entry which is preliminary data.</text>
</comment>
<feature type="domain" description="SH3" evidence="4">
    <location>
        <begin position="1477"/>
        <end position="1537"/>
    </location>
</feature>
<dbReference type="Gene3D" id="1.20.58.120">
    <property type="entry name" value="BAG domain"/>
    <property type="match status" value="1"/>
</dbReference>
<keyword evidence="1 2" id="KW-0728">SH3 domain</keyword>
<feature type="compositionally biased region" description="Pro residues" evidence="3">
    <location>
        <begin position="1"/>
        <end position="17"/>
    </location>
</feature>
<dbReference type="PANTHER" id="PTHR48151">
    <property type="entry name" value="SH3 DOMAIN-CONTAINING PROTEIN"/>
    <property type="match status" value="1"/>
</dbReference>
<feature type="compositionally biased region" description="Low complexity" evidence="3">
    <location>
        <begin position="1132"/>
        <end position="1146"/>
    </location>
</feature>
<evidence type="ECO:0000313" key="5">
    <source>
        <dbReference type="EMBL" id="GBF93132.1"/>
    </source>
</evidence>
<gene>
    <name evidence="5" type="ORF">Rsub_05861</name>
</gene>
<feature type="region of interest" description="Disordered" evidence="3">
    <location>
        <begin position="1046"/>
        <end position="1117"/>
    </location>
</feature>
<dbReference type="InterPro" id="IPR016024">
    <property type="entry name" value="ARM-type_fold"/>
</dbReference>
<sequence length="1538" mass="160257">MAAPPEPSGTPPAPPAPVNDAEGTSTELVPNLNLYVLNFADCARALAAAATAEDGKETVAKVLPRLVLFGALPPSILPVLLSVRSSLDVHKNVDKKLLRLTYYLIQLACSDGSAGTTLPFSVMTASAPPVRVTDVAEDAELAPVWADAQSEAAAHYQRTAAFRQLAALARAGLTSDPDDPTLIAHLMAATATTLDRCDAARRKKLPFFGSNAKLREVDRRQTLERVAAQRVALSAARVGLPQVILSSKIAPRALSAVNSPDPLCARHALALAALVARDAPALFIDNLSHLVQGNLDIFQATGSMSATEAAAAMANLQQQQGGGGKPIRPPKDIFQEKSANLADAWSRLYLARACGAVASAGYASPSTNPVLWEALTTLACCDRAVVVCLEAIRGLVGAPYPTPSRLPPPGSKKVPQLDERREQEDAYRQAAAWRLLLARAADEAPAPPKGAAAAAAAALAAASGGGMFGGFGGFGAGLLPGVAKQFTVGRSQRGLEESAALKRLASLGGAPALKSQQSMAGPPPGVAAVGGAAGAGVAVEAGGEEEPEPERPGLLVAVVRRLCAVLAMKSHAAIASACRAVAALAEARARAAALARSPAERAAALGSEEVREQMGVLQERMLAVVREPGFSAPQRLKALEALLWLQPLPTAKPPLVTPEELLQLMSLGGGSVPLSVATIFADPWPEDLLTSFLFALTRRLFSAPGAAEYLLACAAAVARACPSRVKHEQLHQMWDTCLRASVPEVKLAAVRAALALASAPAPAIASPPSAAAPEVKVLAAREEAAYWALVRSAVWWLGENANFATNEFAWRPRGAPAPLAEALETADGVPQELLAAAAVAVNPLLSLILTHLQRAMLAGSWEVRMAAAQAVSKVAVRSGEPFRVQCYSMLATARSRDAAAPPAGAAAGAAAGAGGAAAPPGGAADGAAAGGPAGAPGGAGRGDAAAGLAGEGRDPLGVAACVGPALEVLDHMYGGEVVVQELIDRFGRLKKSWPKKLLRSLEERNAALIAAICERVCFVPKELFWPLGPAAKDVLTGHFDDEAERDAKAARDKAKKEKKAEEAAAAEKEAAAGGGEGEKEEKEKEQQQQRAERSRSPSPSRRFWRESSDEETDEGRQASMLGKLKGYDYEPQQAGDAASSAQQQYDDSSDYPEEPLSEYGRGAGAASDDDSDIVTRRATVLYDFDPQEEDEVAVAKGQHVEVVYEVGGWIQVITPSGTRGLVPRTYVNIHDEDEARTDDARSVSSRASSAYGETQADAAADYNQFLSSRTSFRLSRGRRSSTDSATFRRTTSSAPRQEPEDEVLEEEVDPSSEALAMGQVQRLHPAVDRLVEQVEELDDSVRRGGAAFNQPQYAALRESATALQSQLEAVAVMGQARLMRSNLRKRAAAASDKLEALRRGALSGGPSGGGLPPPGASPGPGLRRMSSAGSEAGAASAAAAAAAAAGLPPLELPALQIPGDAPRDEAEAAAGGETYQYTSSRARVVYAFEAEAEGELTVGEGEAVWVEAETDGWFTVVREADGVRGLVPASYVEMEGFS</sequence>
<dbReference type="InterPro" id="IPR036533">
    <property type="entry name" value="BAG_dom_sf"/>
</dbReference>
<dbReference type="InterPro" id="IPR036028">
    <property type="entry name" value="SH3-like_dom_sf"/>
</dbReference>
<feature type="compositionally biased region" description="Gly residues" evidence="3">
    <location>
        <begin position="928"/>
        <end position="941"/>
    </location>
</feature>
<dbReference type="FunCoup" id="A0A2V0P2L3">
    <property type="interactions" value="993"/>
</dbReference>
<reference evidence="5 6" key="1">
    <citation type="journal article" date="2018" name="Sci. Rep.">
        <title>Raphidocelis subcapitata (=Pseudokirchneriella subcapitata) provides an insight into genome evolution and environmental adaptations in the Sphaeropleales.</title>
        <authorList>
            <person name="Suzuki S."/>
            <person name="Yamaguchi H."/>
            <person name="Nakajima N."/>
            <person name="Kawachi M."/>
        </authorList>
    </citation>
    <scope>NUCLEOTIDE SEQUENCE [LARGE SCALE GENOMIC DNA]</scope>
    <source>
        <strain evidence="5 6">NIES-35</strain>
    </source>
</reference>
<evidence type="ECO:0000256" key="2">
    <source>
        <dbReference type="PROSITE-ProRule" id="PRU00192"/>
    </source>
</evidence>
<feature type="domain" description="SH3" evidence="4">
    <location>
        <begin position="1173"/>
        <end position="1232"/>
    </location>
</feature>
<dbReference type="PROSITE" id="PS50002">
    <property type="entry name" value="SH3"/>
    <property type="match status" value="2"/>
</dbReference>
<evidence type="ECO:0000256" key="1">
    <source>
        <dbReference type="ARBA" id="ARBA00022443"/>
    </source>
</evidence>
<dbReference type="InterPro" id="IPR001452">
    <property type="entry name" value="SH3_domain"/>
</dbReference>
<evidence type="ECO:0000259" key="4">
    <source>
        <dbReference type="PROSITE" id="PS50002"/>
    </source>
</evidence>
<name>A0A2V0P2L3_9CHLO</name>
<feature type="region of interest" description="Disordered" evidence="3">
    <location>
        <begin position="1"/>
        <end position="24"/>
    </location>
</feature>
<feature type="region of interest" description="Disordered" evidence="3">
    <location>
        <begin position="1233"/>
        <end position="1255"/>
    </location>
</feature>
<feature type="compositionally biased region" description="Acidic residues" evidence="3">
    <location>
        <begin position="1147"/>
        <end position="1156"/>
    </location>
</feature>
<dbReference type="GO" id="GO:0051087">
    <property type="term" value="F:protein-folding chaperone binding"/>
    <property type="evidence" value="ECO:0007669"/>
    <property type="project" value="InterPro"/>
</dbReference>
<organism evidence="5 6">
    <name type="scientific">Raphidocelis subcapitata</name>
    <dbReference type="NCBI Taxonomy" id="307507"/>
    <lineage>
        <taxon>Eukaryota</taxon>
        <taxon>Viridiplantae</taxon>
        <taxon>Chlorophyta</taxon>
        <taxon>core chlorophytes</taxon>
        <taxon>Chlorophyceae</taxon>
        <taxon>CS clade</taxon>
        <taxon>Sphaeropleales</taxon>
        <taxon>Selenastraceae</taxon>
        <taxon>Raphidocelis</taxon>
    </lineage>
</organism>
<dbReference type="OrthoDB" id="544087at2759"/>
<keyword evidence="6" id="KW-1185">Reference proteome</keyword>
<dbReference type="InterPro" id="IPR053296">
    <property type="entry name" value="TSET_member_tstB"/>
</dbReference>
<dbReference type="PANTHER" id="PTHR48151:SF3">
    <property type="entry name" value="SH3 DOMAIN-CONTAINING PROTEIN"/>
    <property type="match status" value="1"/>
</dbReference>
<evidence type="ECO:0000313" key="6">
    <source>
        <dbReference type="Proteomes" id="UP000247498"/>
    </source>
</evidence>
<dbReference type="SMART" id="SM00326">
    <property type="entry name" value="SH3"/>
    <property type="match status" value="2"/>
</dbReference>
<feature type="compositionally biased region" description="Low complexity" evidence="3">
    <location>
        <begin position="1419"/>
        <end position="1430"/>
    </location>
</feature>
<feature type="region of interest" description="Disordered" evidence="3">
    <location>
        <begin position="1399"/>
        <end position="1430"/>
    </location>
</feature>
<feature type="region of interest" description="Disordered" evidence="3">
    <location>
        <begin position="1131"/>
        <end position="1173"/>
    </location>
</feature>
<accession>A0A2V0P2L3</accession>
<dbReference type="SUPFAM" id="SSF50044">
    <property type="entry name" value="SH3-domain"/>
    <property type="match status" value="2"/>
</dbReference>
<feature type="compositionally biased region" description="Polar residues" evidence="3">
    <location>
        <begin position="1283"/>
        <end position="1295"/>
    </location>
</feature>
<dbReference type="Pfam" id="PF14604">
    <property type="entry name" value="SH3_9"/>
    <property type="match status" value="2"/>
</dbReference>
<dbReference type="EMBL" id="BDRX01000038">
    <property type="protein sequence ID" value="GBF93132.1"/>
    <property type="molecule type" value="Genomic_DNA"/>
</dbReference>
<feature type="compositionally biased region" description="Basic and acidic residues" evidence="3">
    <location>
        <begin position="1046"/>
        <end position="1095"/>
    </location>
</feature>
<dbReference type="Gene3D" id="2.30.30.40">
    <property type="entry name" value="SH3 Domains"/>
    <property type="match status" value="2"/>
</dbReference>
<dbReference type="STRING" id="307507.A0A2V0P2L3"/>
<feature type="region of interest" description="Disordered" evidence="3">
    <location>
        <begin position="1273"/>
        <end position="1304"/>
    </location>
</feature>
<proteinExistence type="predicted"/>
<dbReference type="InParanoid" id="A0A2V0P2L3"/>
<dbReference type="Proteomes" id="UP000247498">
    <property type="component" value="Unassembled WGS sequence"/>
</dbReference>